<dbReference type="InterPro" id="IPR059138">
    <property type="entry name" value="Pico_VP1"/>
</dbReference>
<evidence type="ECO:0000256" key="6">
    <source>
        <dbReference type="ARBA" id="ARBA00022707"/>
    </source>
</evidence>
<keyword evidence="11" id="KW-1160">Virus entry into host cell</keyword>
<evidence type="ECO:0000259" key="12">
    <source>
        <dbReference type="Pfam" id="PF22663"/>
    </source>
</evidence>
<feature type="domain" description="Picornavirus capsid VP1" evidence="12">
    <location>
        <begin position="59"/>
        <end position="270"/>
    </location>
</feature>
<evidence type="ECO:0000256" key="3">
    <source>
        <dbReference type="ARBA" id="ARBA00020107"/>
    </source>
</evidence>
<dbReference type="CDD" id="cd00205">
    <property type="entry name" value="rhv_like"/>
    <property type="match status" value="1"/>
</dbReference>
<dbReference type="GO" id="GO:0044423">
    <property type="term" value="C:virion component"/>
    <property type="evidence" value="ECO:0007669"/>
    <property type="project" value="UniProtKB-KW"/>
</dbReference>
<evidence type="ECO:0000256" key="5">
    <source>
        <dbReference type="ARBA" id="ARBA00022706"/>
    </source>
</evidence>
<keyword evidence="8" id="KW-0946">Virion</keyword>
<dbReference type="InterPro" id="IPR033703">
    <property type="entry name" value="Rhv-like"/>
</dbReference>
<evidence type="ECO:0000256" key="10">
    <source>
        <dbReference type="ARBA" id="ARBA00023288"/>
    </source>
</evidence>
<dbReference type="GO" id="GO:0043657">
    <property type="term" value="C:host cell"/>
    <property type="evidence" value="ECO:0007669"/>
    <property type="project" value="UniProtKB-SubCell"/>
</dbReference>
<evidence type="ECO:0000256" key="7">
    <source>
        <dbReference type="ARBA" id="ARBA00022804"/>
    </source>
</evidence>
<evidence type="ECO:0000313" key="13">
    <source>
        <dbReference type="EMBL" id="ATN96552.1"/>
    </source>
</evidence>
<dbReference type="GO" id="GO:0046718">
    <property type="term" value="P:symbiont entry into host cell"/>
    <property type="evidence" value="ECO:0007669"/>
    <property type="project" value="UniProtKB-KW"/>
</dbReference>
<evidence type="ECO:0000256" key="8">
    <source>
        <dbReference type="ARBA" id="ARBA00022844"/>
    </source>
</evidence>
<dbReference type="Gene3D" id="2.60.120.20">
    <property type="match status" value="1"/>
</dbReference>
<dbReference type="SUPFAM" id="SSF88633">
    <property type="entry name" value="Positive stranded ssRNA viruses"/>
    <property type="match status" value="1"/>
</dbReference>
<keyword evidence="10" id="KW-0449">Lipoprotein</keyword>
<keyword evidence="5" id="KW-1143">T=pseudo3 icosahedral capsid protein</keyword>
<name>A0A7G0XX92_9ENTO</name>
<keyword evidence="5" id="KW-0167">Capsid protein</keyword>
<keyword evidence="4" id="KW-0945">Host-virus interaction</keyword>
<evidence type="ECO:0000256" key="9">
    <source>
        <dbReference type="ARBA" id="ARBA00023200"/>
    </source>
</evidence>
<dbReference type="GO" id="GO:0019062">
    <property type="term" value="P:virion attachment to host cell"/>
    <property type="evidence" value="ECO:0007669"/>
    <property type="project" value="UniProtKB-KW"/>
</dbReference>
<keyword evidence="9" id="KW-1035">Host cytoplasm</keyword>
<sequence length="318" mass="34733">ARVLKDRYDMDQTAALQAPPVEDTVGDYVHNTIAGSLTAANTQESAHNISTSITPALQAAETGATSNASDEGMLETRHVINTNSVSEMSVESFYGRSGLVTITTLNAGDTRTVWGINFNEFVQLRAKFNLFTYTRFDAEFTLLATLIKGGTAATHSVQLQVMYLPPGAIEPSDQDTYQWQTAANASVFFSTNGVPARFSVPYVGTASAYSQFYDGYNNFGSERAFADYGRIGSNDMGKIALRAVAPLAEGEIVKMRIYVKPKHVRVWGPRAPRISPYQYKFENAFSNQDRMVPDRASITTTGAFGQQSGAIYVGNYKV</sequence>
<evidence type="ECO:0000256" key="1">
    <source>
        <dbReference type="ARBA" id="ARBA00004192"/>
    </source>
</evidence>
<dbReference type="Proteomes" id="UP000325366">
    <property type="component" value="Segment"/>
</dbReference>
<evidence type="ECO:0000256" key="4">
    <source>
        <dbReference type="ARBA" id="ARBA00022581"/>
    </source>
</evidence>
<keyword evidence="7" id="KW-1161">Viral attachment to host cell</keyword>
<organism evidence="13">
    <name type="scientific">Enterovirus G</name>
    <dbReference type="NCBI Taxonomy" id="106966"/>
    <lineage>
        <taxon>Viruses</taxon>
        <taxon>Riboviria</taxon>
        <taxon>Orthornavirae</taxon>
        <taxon>Pisuviricota</taxon>
        <taxon>Pisoniviricetes</taxon>
        <taxon>Picornavirales</taxon>
        <taxon>Picornaviridae</taxon>
        <taxon>Ensavirinae</taxon>
        <taxon>Enterovirus</taxon>
        <taxon>Enterovirus geswini</taxon>
    </lineage>
</organism>
<accession>A0A7G0XX92</accession>
<evidence type="ECO:0000256" key="11">
    <source>
        <dbReference type="ARBA" id="ARBA00023296"/>
    </source>
</evidence>
<dbReference type="Pfam" id="PF22663">
    <property type="entry name" value="Rhv_5"/>
    <property type="match status" value="1"/>
</dbReference>
<keyword evidence="6" id="KW-0519">Myristate</keyword>
<proteinExistence type="predicted"/>
<comment type="subcellular location">
    <subcellularLocation>
        <location evidence="1">Host cytoplasm</location>
    </subcellularLocation>
    <subcellularLocation>
        <location evidence="2">Virion</location>
    </subcellularLocation>
</comment>
<evidence type="ECO:0000256" key="2">
    <source>
        <dbReference type="ARBA" id="ARBA00004328"/>
    </source>
</evidence>
<protein>
    <recommendedName>
        <fullName evidence="3">Genome polyprotein</fullName>
    </recommendedName>
</protein>
<feature type="non-terminal residue" evidence="13">
    <location>
        <position position="1"/>
    </location>
</feature>
<feature type="non-terminal residue" evidence="13">
    <location>
        <position position="318"/>
    </location>
</feature>
<reference evidence="13" key="1">
    <citation type="journal article" date="2017" name="Arch. Virol.">
        <title>High genetic diversity of porcine enterovirus G in Schleswig-Holstein, Germany.</title>
        <authorList>
            <person name="Bunke J."/>
            <person name="Receveur K."/>
            <person name="Oeser A.-C."/>
            <person name="Fickenscher H."/>
            <person name="Zell R."/>
            <person name="Krumbholz A."/>
        </authorList>
    </citation>
    <scope>NUCLEOTIDE SEQUENCE [LARGE SCALE GENOMIC DNA]</scope>
    <source>
        <strain evidence="13">GER/F26-2/23-12-2013</strain>
    </source>
</reference>
<dbReference type="InterPro" id="IPR029053">
    <property type="entry name" value="Viral_coat"/>
</dbReference>
<dbReference type="EMBL" id="MF113370">
    <property type="protein sequence ID" value="ATN96552.1"/>
    <property type="molecule type" value="Genomic_RNA"/>
</dbReference>